<feature type="compositionally biased region" description="Acidic residues" evidence="8">
    <location>
        <begin position="745"/>
        <end position="766"/>
    </location>
</feature>
<dbReference type="SUPFAM" id="SSF69065">
    <property type="entry name" value="RNase III domain-like"/>
    <property type="match status" value="1"/>
</dbReference>
<gene>
    <name evidence="12" type="ORF">PAPYR_3978</name>
</gene>
<dbReference type="Proteomes" id="UP001141327">
    <property type="component" value="Unassembled WGS sequence"/>
</dbReference>
<evidence type="ECO:0000313" key="12">
    <source>
        <dbReference type="EMBL" id="KAJ4459916.1"/>
    </source>
</evidence>
<dbReference type="PROSITE" id="PS50142">
    <property type="entry name" value="RNASE_3_2"/>
    <property type="match status" value="1"/>
</dbReference>
<protein>
    <submittedName>
        <fullName evidence="12">Dicer</fullName>
    </submittedName>
</protein>
<dbReference type="InterPro" id="IPR011545">
    <property type="entry name" value="DEAD/DEAH_box_helicase_dom"/>
</dbReference>
<comment type="similarity">
    <text evidence="7">Belongs to the helicase family. Dicer subfamily.</text>
</comment>
<dbReference type="PROSITE" id="PS51192">
    <property type="entry name" value="HELICASE_ATP_BIND_1"/>
    <property type="match status" value="1"/>
</dbReference>
<dbReference type="InterPro" id="IPR038248">
    <property type="entry name" value="Dicer_dimer_sf"/>
</dbReference>
<evidence type="ECO:0000259" key="11">
    <source>
        <dbReference type="PROSITE" id="PS51194"/>
    </source>
</evidence>
<evidence type="ECO:0000259" key="9">
    <source>
        <dbReference type="PROSITE" id="PS50142"/>
    </source>
</evidence>
<feature type="region of interest" description="Disordered" evidence="8">
    <location>
        <begin position="904"/>
        <end position="926"/>
    </location>
</feature>
<keyword evidence="5" id="KW-0347">Helicase</keyword>
<dbReference type="SUPFAM" id="SSF52540">
    <property type="entry name" value="P-loop containing nucleoside triphosphate hydrolases"/>
    <property type="match status" value="1"/>
</dbReference>
<evidence type="ECO:0000256" key="7">
    <source>
        <dbReference type="ARBA" id="ARBA00035116"/>
    </source>
</evidence>
<keyword evidence="13" id="KW-1185">Reference proteome</keyword>
<dbReference type="InterPro" id="IPR003100">
    <property type="entry name" value="PAZ_dom"/>
</dbReference>
<evidence type="ECO:0000256" key="2">
    <source>
        <dbReference type="ARBA" id="ARBA00022737"/>
    </source>
</evidence>
<dbReference type="PROSITE" id="PS51194">
    <property type="entry name" value="HELICASE_CTER"/>
    <property type="match status" value="1"/>
</dbReference>
<evidence type="ECO:0000256" key="5">
    <source>
        <dbReference type="ARBA" id="ARBA00022806"/>
    </source>
</evidence>
<dbReference type="SMART" id="SM00490">
    <property type="entry name" value="HELICc"/>
    <property type="match status" value="1"/>
</dbReference>
<dbReference type="EMBL" id="JAPMOS010000016">
    <property type="protein sequence ID" value="KAJ4459916.1"/>
    <property type="molecule type" value="Genomic_DNA"/>
</dbReference>
<name>A0ABQ8UPE6_9EUKA</name>
<evidence type="ECO:0000259" key="10">
    <source>
        <dbReference type="PROSITE" id="PS51192"/>
    </source>
</evidence>
<evidence type="ECO:0000256" key="3">
    <source>
        <dbReference type="ARBA" id="ARBA00022741"/>
    </source>
</evidence>
<comment type="cofactor">
    <cofactor evidence="1">
        <name>Mg(2+)</name>
        <dbReference type="ChEBI" id="CHEBI:18420"/>
    </cofactor>
</comment>
<dbReference type="PANTHER" id="PTHR14950">
    <property type="entry name" value="DICER-RELATED"/>
    <property type="match status" value="1"/>
</dbReference>
<organism evidence="12 13">
    <name type="scientific">Paratrimastix pyriformis</name>
    <dbReference type="NCBI Taxonomy" id="342808"/>
    <lineage>
        <taxon>Eukaryota</taxon>
        <taxon>Metamonada</taxon>
        <taxon>Preaxostyla</taxon>
        <taxon>Paratrimastigidae</taxon>
        <taxon>Paratrimastix</taxon>
    </lineage>
</organism>
<reference evidence="12" key="1">
    <citation type="journal article" date="2022" name="bioRxiv">
        <title>Genomics of Preaxostyla Flagellates Illuminates Evolutionary Transitions and the Path Towards Mitochondrial Loss.</title>
        <authorList>
            <person name="Novak L.V.F."/>
            <person name="Treitli S.C."/>
            <person name="Pyrih J."/>
            <person name="Halakuc P."/>
            <person name="Pipaliya S.V."/>
            <person name="Vacek V."/>
            <person name="Brzon O."/>
            <person name="Soukal P."/>
            <person name="Eme L."/>
            <person name="Dacks J.B."/>
            <person name="Karnkowska A."/>
            <person name="Elias M."/>
            <person name="Hampl V."/>
        </authorList>
    </citation>
    <scope>NUCLEOTIDE SEQUENCE</scope>
    <source>
        <strain evidence="12">RCP-MX</strain>
    </source>
</reference>
<accession>A0ABQ8UPE6</accession>
<keyword evidence="6" id="KW-0067">ATP-binding</keyword>
<dbReference type="InterPro" id="IPR027417">
    <property type="entry name" value="P-loop_NTPase"/>
</dbReference>
<evidence type="ECO:0000256" key="1">
    <source>
        <dbReference type="ARBA" id="ARBA00001946"/>
    </source>
</evidence>
<evidence type="ECO:0000256" key="8">
    <source>
        <dbReference type="SAM" id="MobiDB-lite"/>
    </source>
</evidence>
<dbReference type="InterPro" id="IPR001650">
    <property type="entry name" value="Helicase_C-like"/>
</dbReference>
<keyword evidence="4" id="KW-0378">Hydrolase</keyword>
<feature type="domain" description="Helicase C-terminal" evidence="11">
    <location>
        <begin position="389"/>
        <end position="602"/>
    </location>
</feature>
<dbReference type="Gene3D" id="1.10.1520.10">
    <property type="entry name" value="Ribonuclease III domain"/>
    <property type="match status" value="1"/>
</dbReference>
<feature type="compositionally biased region" description="Pro residues" evidence="8">
    <location>
        <begin position="806"/>
        <end position="820"/>
    </location>
</feature>
<keyword evidence="2" id="KW-0677">Repeat</keyword>
<dbReference type="Pfam" id="PF03368">
    <property type="entry name" value="Dicer_dimer"/>
    <property type="match status" value="1"/>
</dbReference>
<dbReference type="Pfam" id="PF00270">
    <property type="entry name" value="DEAD"/>
    <property type="match status" value="1"/>
</dbReference>
<dbReference type="Gene3D" id="3.30.160.380">
    <property type="entry name" value="Dicer dimerisation domain"/>
    <property type="match status" value="1"/>
</dbReference>
<comment type="caution">
    <text evidence="12">The sequence shown here is derived from an EMBL/GenBank/DDBJ whole genome shotgun (WGS) entry which is preliminary data.</text>
</comment>
<dbReference type="PANTHER" id="PTHR14950:SF37">
    <property type="entry name" value="ENDORIBONUCLEASE DICER"/>
    <property type="match status" value="1"/>
</dbReference>
<dbReference type="InterPro" id="IPR014001">
    <property type="entry name" value="Helicase_ATP-bd"/>
</dbReference>
<proteinExistence type="inferred from homology"/>
<dbReference type="InterPro" id="IPR000999">
    <property type="entry name" value="RNase_III_dom"/>
</dbReference>
<evidence type="ECO:0000256" key="4">
    <source>
        <dbReference type="ARBA" id="ARBA00022801"/>
    </source>
</evidence>
<dbReference type="Pfam" id="PF00271">
    <property type="entry name" value="Helicase_C"/>
    <property type="match status" value="1"/>
</dbReference>
<dbReference type="Gene3D" id="3.40.50.300">
    <property type="entry name" value="P-loop containing nucleotide triphosphate hydrolases"/>
    <property type="match status" value="2"/>
</dbReference>
<dbReference type="SMART" id="SM00949">
    <property type="entry name" value="PAZ"/>
    <property type="match status" value="1"/>
</dbReference>
<feature type="domain" description="Helicase ATP-binding" evidence="10">
    <location>
        <begin position="1"/>
        <end position="164"/>
    </location>
</feature>
<sequence length="1383" mass="151220">MLIRYMIEDELARSVHPPSPSPSPSNPRRVVFIAPTVPLVQQQSAVIEKSLPYSCGCFYGDLGVDLWNEQEWRKRIASHQVLVMTPQTFLNLLQHALFSLAEVALLCFDECHHTREDHPYALIMAQHYFTLPPAQRPKIFGMSSSPSIKSKGIQDEIVKLERAMDARVLTTTFMHSLREHVAKPHEEIILYAPGLSPLPEGAPAVRVKLAPVNPNPNSKGGEEELTVPLSPRHALLLRLVSAFLAATSHGTTPHALPPDGLPSLDEPLFRRRPDANLCKKSPLLKTLLSLQVVVQEIGPWSIEALIHEIAHSVLLQPAPARGQEALADGEHPDIDLVLGDYGMIPPKVVAVFQDRERHRFQALREFLTAGGYQIPDRLAPPRAEEITPKVAQLIAYLNRRRHEVGNRFKGIVFARRRITVYCLNRLFLAHPRLARRFLSCFIVGHGVHEGNLVSPGPADPRLAPEMGAEGGEGAEMETEDIDWDTVSQSSAASGAAATAAFNPEAGMCARAQRQVVERFREARYRLLFSTSVVEEGLDVQACNTVVLFDPPLTLVGRLQARGRARQRDGSSFAEMTSYPERAAVQRRIQIWNASEERMRSLAMKQIVDSGGAEMKDESRLLPDFGLDADLAGITPPPTAILDAEHHYTTGRGALVSWQSAVALLHMYCAALRHDAYYQPRPEFRVESHNEPGRSLGMLLPPSLLRGDGGMATTSTWRFTGEPLFVCTVRMPPTTPLALRTFTSQDEGDDLPLSDGDDDGDGDDSGDDGTRDVSGVEGDRLPRRGKNSRFTVPHQPRIPRCLSNAPPQQPPPPPASRPAPRPASWVPYQALSPRAPGWRYMVHSYQARLVGTHVIGGVSAGTPEATVSAAATDAAPAGTRTARADRANHPVQVCRVLELAESDPARYPHSPVAPATKPSSDPGPSLRLSRPSFVMPLGLLLGHTLPPGVTEAPFVVHLTLAHAHTLGWISREEELQLTEAVWRGETAGAEGGRVATLQCDVWWESNGLVETTPLEMATLLSAHQALFGRYRPSGFVPPPANSPLYQSPSSCPASTAPVPAPAWDHLAAAGFPTPSAPRPAAGRHFLAVPLCPATDGTGHTEVDWPMVGRLLWECRTGGPGRGATEWKAGMIVRTVYNGALYICQGVDTTVTATSPFPEPAKGPTFRDYYRDTYQLTVQDLGAHLIKAVPFAGQTKRLPLLSYMAMAHPAHVEAEHSAWGSLLLGEEAPPQSPASQPRFVALLIPEFTEPYRQPGSILSARRYLGALVGRLEGLARACELAEMLSIRPDAPEPALAIFDVNARARAEPRAGGGERKGTMMHWRMVRDWILEATTSKRAHDVIDLEKFETLGDAFLCFATALHLYAKYPLKHPPVRTPSPHRTRAS</sequence>
<evidence type="ECO:0000256" key="6">
    <source>
        <dbReference type="ARBA" id="ARBA00022840"/>
    </source>
</evidence>
<dbReference type="InterPro" id="IPR005034">
    <property type="entry name" value="Dicer_dimerisation"/>
</dbReference>
<evidence type="ECO:0000313" key="13">
    <source>
        <dbReference type="Proteomes" id="UP001141327"/>
    </source>
</evidence>
<keyword evidence="3" id="KW-0547">Nucleotide-binding</keyword>
<feature type="region of interest" description="Disordered" evidence="8">
    <location>
        <begin position="740"/>
        <end position="820"/>
    </location>
</feature>
<feature type="domain" description="RNase III" evidence="9">
    <location>
        <begin position="1337"/>
        <end position="1366"/>
    </location>
</feature>
<dbReference type="Gene3D" id="2.170.260.10">
    <property type="entry name" value="paz domain"/>
    <property type="match status" value="1"/>
</dbReference>
<dbReference type="InterPro" id="IPR036389">
    <property type="entry name" value="RNase_III_sf"/>
</dbReference>